<dbReference type="Pfam" id="PF00026">
    <property type="entry name" value="Asp"/>
    <property type="match status" value="2"/>
</dbReference>
<feature type="domain" description="Peptidase A1" evidence="2">
    <location>
        <begin position="29"/>
        <end position="250"/>
    </location>
</feature>
<evidence type="ECO:0000313" key="4">
    <source>
        <dbReference type="WBParaSite" id="PDA_v2.g31539.t1"/>
    </source>
</evidence>
<evidence type="ECO:0000256" key="1">
    <source>
        <dbReference type="ARBA" id="ARBA00007447"/>
    </source>
</evidence>
<evidence type="ECO:0000313" key="3">
    <source>
        <dbReference type="Proteomes" id="UP000887578"/>
    </source>
</evidence>
<dbReference type="Proteomes" id="UP000887578">
    <property type="component" value="Unplaced"/>
</dbReference>
<dbReference type="InterPro" id="IPR034164">
    <property type="entry name" value="Pepsin-like_dom"/>
</dbReference>
<dbReference type="GO" id="GO:0004190">
    <property type="term" value="F:aspartic-type endopeptidase activity"/>
    <property type="evidence" value="ECO:0007669"/>
    <property type="project" value="InterPro"/>
</dbReference>
<proteinExistence type="inferred from homology"/>
<protein>
    <submittedName>
        <fullName evidence="4">Peptidase A1 domain-containing protein</fullName>
    </submittedName>
</protein>
<dbReference type="PANTHER" id="PTHR47966:SF45">
    <property type="entry name" value="PEPTIDASE A1 DOMAIN-CONTAINING PROTEIN"/>
    <property type="match status" value="1"/>
</dbReference>
<dbReference type="PRINTS" id="PR00792">
    <property type="entry name" value="PEPSIN"/>
</dbReference>
<sequence length="250" mass="27095">MCSWQEYCKTKLGSRAFSQNVTDSLDAEYLINVTIGTPDQTFMVIFDTASSNFWVPDISVCNTNTNCPSYCVESTFCEFLCATSCCVSPKDGCPTYLFNSTKSSTYVSTGKNITVGAMQCILGEDIVRFGNVGSPQLIIPKTQFAQTLTIPDFGNDAINGIMGLGFQEDADGNLDSVSVGNFTSSTKWNVVADTGTAFIGGPDMIIRSIAQQLHGIYNEDYNIYNVDCNSTIGPVTFTIGGIEYPIEQQS</sequence>
<evidence type="ECO:0000259" key="2">
    <source>
        <dbReference type="PROSITE" id="PS51767"/>
    </source>
</evidence>
<accession>A0A914QIR2</accession>
<name>A0A914QIR2_9BILA</name>
<dbReference type="GO" id="GO:0005764">
    <property type="term" value="C:lysosome"/>
    <property type="evidence" value="ECO:0007669"/>
    <property type="project" value="TreeGrafter"/>
</dbReference>
<dbReference type="SUPFAM" id="SSF50630">
    <property type="entry name" value="Acid proteases"/>
    <property type="match status" value="1"/>
</dbReference>
<dbReference type="PANTHER" id="PTHR47966">
    <property type="entry name" value="BETA-SITE APP-CLEAVING ENZYME, ISOFORM A-RELATED"/>
    <property type="match status" value="1"/>
</dbReference>
<dbReference type="WBParaSite" id="PDA_v2.g31539.t1">
    <property type="protein sequence ID" value="PDA_v2.g31539.t1"/>
    <property type="gene ID" value="PDA_v2.g31539"/>
</dbReference>
<dbReference type="GO" id="GO:0006508">
    <property type="term" value="P:proteolysis"/>
    <property type="evidence" value="ECO:0007669"/>
    <property type="project" value="InterPro"/>
</dbReference>
<dbReference type="InterPro" id="IPR001461">
    <property type="entry name" value="Aspartic_peptidase_A1"/>
</dbReference>
<comment type="similarity">
    <text evidence="1">Belongs to the peptidase A1 family.</text>
</comment>
<keyword evidence="3" id="KW-1185">Reference proteome</keyword>
<dbReference type="Gene3D" id="2.40.70.10">
    <property type="entry name" value="Acid Proteases"/>
    <property type="match status" value="2"/>
</dbReference>
<dbReference type="InterPro" id="IPR033121">
    <property type="entry name" value="PEPTIDASE_A1"/>
</dbReference>
<dbReference type="AlphaFoldDB" id="A0A914QIR2"/>
<dbReference type="CDD" id="cd05471">
    <property type="entry name" value="pepsin_like"/>
    <property type="match status" value="1"/>
</dbReference>
<reference evidence="4" key="1">
    <citation type="submission" date="2022-11" db="UniProtKB">
        <authorList>
            <consortium name="WormBaseParasite"/>
        </authorList>
    </citation>
    <scope>IDENTIFICATION</scope>
</reference>
<organism evidence="3 4">
    <name type="scientific">Panagrolaimus davidi</name>
    <dbReference type="NCBI Taxonomy" id="227884"/>
    <lineage>
        <taxon>Eukaryota</taxon>
        <taxon>Metazoa</taxon>
        <taxon>Ecdysozoa</taxon>
        <taxon>Nematoda</taxon>
        <taxon>Chromadorea</taxon>
        <taxon>Rhabditida</taxon>
        <taxon>Tylenchina</taxon>
        <taxon>Panagrolaimomorpha</taxon>
        <taxon>Panagrolaimoidea</taxon>
        <taxon>Panagrolaimidae</taxon>
        <taxon>Panagrolaimus</taxon>
    </lineage>
</organism>
<dbReference type="PROSITE" id="PS51767">
    <property type="entry name" value="PEPTIDASE_A1"/>
    <property type="match status" value="1"/>
</dbReference>
<dbReference type="InterPro" id="IPR021109">
    <property type="entry name" value="Peptidase_aspartic_dom_sf"/>
</dbReference>